<dbReference type="EMBL" id="FOEH01000004">
    <property type="protein sequence ID" value="SEQ64458.1"/>
    <property type="molecule type" value="Genomic_DNA"/>
</dbReference>
<evidence type="ECO:0008006" key="3">
    <source>
        <dbReference type="Google" id="ProtNLM"/>
    </source>
</evidence>
<comment type="caution">
    <text evidence="1">The sequence shown here is derived from an EMBL/GenBank/DDBJ whole genome shotgun (WGS) entry which is preliminary data.</text>
</comment>
<name>A0A1H9HQ98_9BACI</name>
<organism evidence="1 2">
    <name type="scientific">Virgibacillus subterraneus</name>
    <dbReference type="NCBI Taxonomy" id="621109"/>
    <lineage>
        <taxon>Bacteria</taxon>
        <taxon>Bacillati</taxon>
        <taxon>Bacillota</taxon>
        <taxon>Bacilli</taxon>
        <taxon>Bacillales</taxon>
        <taxon>Bacillaceae</taxon>
        <taxon>Virgibacillus</taxon>
    </lineage>
</organism>
<accession>A0A1H9HQ98</accession>
<keyword evidence="2" id="KW-1185">Reference proteome</keyword>
<sequence length="44" mass="4935">MMKELIGQCQSCGQNVYCEDGFFDGVQKNGKLLCNECVNEKESN</sequence>
<proteinExistence type="predicted"/>
<protein>
    <recommendedName>
        <fullName evidence="3">GapA-binding peptide SR1P</fullName>
    </recommendedName>
</protein>
<evidence type="ECO:0000313" key="2">
    <source>
        <dbReference type="Proteomes" id="UP000198733"/>
    </source>
</evidence>
<evidence type="ECO:0000313" key="1">
    <source>
        <dbReference type="EMBL" id="SEQ64458.1"/>
    </source>
</evidence>
<gene>
    <name evidence="1" type="ORF">SAMN05216232_2977</name>
</gene>
<reference evidence="1 2" key="1">
    <citation type="submission" date="2016-10" db="EMBL/GenBank/DDBJ databases">
        <authorList>
            <person name="Varghese N."/>
            <person name="Submissions S."/>
        </authorList>
    </citation>
    <scope>NUCLEOTIDE SEQUENCE [LARGE SCALE GENOMIC DNA]</scope>
    <source>
        <strain evidence="1 2">CGMCC 1.7734</strain>
    </source>
</reference>
<dbReference type="Proteomes" id="UP000198733">
    <property type="component" value="Unassembled WGS sequence"/>
</dbReference>